<dbReference type="InterPro" id="IPR000795">
    <property type="entry name" value="T_Tr_GTP-bd_dom"/>
</dbReference>
<keyword evidence="4" id="KW-1185">Reference proteome</keyword>
<dbReference type="PANTHER" id="PTHR42908">
    <property type="entry name" value="TRANSLATION ELONGATION FACTOR-RELATED"/>
    <property type="match status" value="1"/>
</dbReference>
<dbReference type="Pfam" id="PF00009">
    <property type="entry name" value="GTP_EFTU"/>
    <property type="match status" value="1"/>
</dbReference>
<dbReference type="InterPro" id="IPR031157">
    <property type="entry name" value="G_TR_CS"/>
</dbReference>
<evidence type="ECO:0000256" key="1">
    <source>
        <dbReference type="SAM" id="MobiDB-lite"/>
    </source>
</evidence>
<dbReference type="Gene3D" id="3.40.50.300">
    <property type="entry name" value="P-loop containing nucleotide triphosphate hydrolases"/>
    <property type="match status" value="1"/>
</dbReference>
<feature type="compositionally biased region" description="Low complexity" evidence="1">
    <location>
        <begin position="59"/>
        <end position="70"/>
    </location>
</feature>
<comment type="caution">
    <text evidence="3">The sequence shown here is derived from an EMBL/GenBank/DDBJ whole genome shotgun (WGS) entry which is preliminary data.</text>
</comment>
<dbReference type="GO" id="GO:0005525">
    <property type="term" value="F:GTP binding"/>
    <property type="evidence" value="ECO:0007669"/>
    <property type="project" value="InterPro"/>
</dbReference>
<dbReference type="CDD" id="cd03710">
    <property type="entry name" value="BipA_TypA_C"/>
    <property type="match status" value="1"/>
</dbReference>
<feature type="region of interest" description="Disordered" evidence="1">
    <location>
        <begin position="52"/>
        <end position="74"/>
    </location>
</feature>
<name>A0A9W8I4R4_9FUNG</name>
<reference evidence="3" key="1">
    <citation type="submission" date="2022-07" db="EMBL/GenBank/DDBJ databases">
        <title>Phylogenomic reconstructions and comparative analyses of Kickxellomycotina fungi.</title>
        <authorList>
            <person name="Reynolds N.K."/>
            <person name="Stajich J.E."/>
            <person name="Barry K."/>
            <person name="Grigoriev I.V."/>
            <person name="Crous P."/>
            <person name="Smith M.E."/>
        </authorList>
    </citation>
    <scope>NUCLEOTIDE SEQUENCE</scope>
    <source>
        <strain evidence="3">NRRL 1566</strain>
    </source>
</reference>
<dbReference type="FunFam" id="3.40.50.300:FF:000055">
    <property type="entry name" value="GTP-binding protein TypA"/>
    <property type="match status" value="1"/>
</dbReference>
<dbReference type="CDD" id="cd01891">
    <property type="entry name" value="TypA_BipA"/>
    <property type="match status" value="1"/>
</dbReference>
<dbReference type="PANTHER" id="PTHR42908:SF8">
    <property type="entry name" value="TR-TYPE G DOMAIN-CONTAINING PROTEIN"/>
    <property type="match status" value="1"/>
</dbReference>
<dbReference type="InterPro" id="IPR000640">
    <property type="entry name" value="EFG_V-like"/>
</dbReference>
<dbReference type="CDD" id="cd03691">
    <property type="entry name" value="BipA_TypA_II"/>
    <property type="match status" value="1"/>
</dbReference>
<dbReference type="InterPro" id="IPR047041">
    <property type="entry name" value="BipA_GTP-bd_dom"/>
</dbReference>
<dbReference type="GO" id="GO:0003924">
    <property type="term" value="F:GTPase activity"/>
    <property type="evidence" value="ECO:0007669"/>
    <property type="project" value="InterPro"/>
</dbReference>
<dbReference type="OrthoDB" id="364892at2759"/>
<dbReference type="InterPro" id="IPR035651">
    <property type="entry name" value="BipA_V"/>
</dbReference>
<dbReference type="Gene3D" id="2.40.30.10">
    <property type="entry name" value="Translation factors"/>
    <property type="match status" value="1"/>
</dbReference>
<dbReference type="Gene3D" id="3.30.70.240">
    <property type="match status" value="1"/>
</dbReference>
<dbReference type="NCBIfam" id="TIGR00231">
    <property type="entry name" value="small_GTP"/>
    <property type="match status" value="1"/>
</dbReference>
<dbReference type="SUPFAM" id="SSF52540">
    <property type="entry name" value="P-loop containing nucleoside triphosphate hydrolases"/>
    <property type="match status" value="1"/>
</dbReference>
<dbReference type="InterPro" id="IPR047042">
    <property type="entry name" value="BipA_II"/>
</dbReference>
<dbReference type="PROSITE" id="PS51722">
    <property type="entry name" value="G_TR_2"/>
    <property type="match status" value="1"/>
</dbReference>
<evidence type="ECO:0000313" key="4">
    <source>
        <dbReference type="Proteomes" id="UP001139887"/>
    </source>
</evidence>
<sequence>MKSAIRVAGRRLVRTARTSRQRQLATFGTVRAGHTLPMSMLVPRTAASIHTTVQSRMQAPAASAAGSGSDSKADLGDMIPMERIRNVGIIAHVDHGKTTLVDCLLKQSGALSGTTMQETRVMDSNALEKERGITILSKVTSLMYKDHRINIVDTPGHADFGGEVERILSMVDSVVLVVDASEGPMAQTKFVLTKALARGLHPLVVLNKIDRPTSRPDEVDSELLELFLALGATDEQTSYDMLFASAKEGWCSRSLDDVAAYSDAAAQGQPTNGSMIPLLDAILDRVPPPRGQREGAPFSMLVTQLEANSYLGKCALGRVASGTVSVGDRIRVLAPGSGEITEEGKVTKLFLRSGVHQIEMAQAGAGDLVAISGVPSVGVNSTVASPEVMQPLDFVPVDPPTISVTFSVNDSPLAGREGSLLTSSMIRDRLLREAETNVALQIVGGSKSESMEVRGRGELQLSVLIETMRREGFELSVTPPRVLFKRDPENKQRILEPYEEITIDVDHAASGVVIEKLTKRKGELKSFTDVADKARLVFHIPTRGLLGYASEFKNDTHGTGVMNHSFLHYGEHAGLLEKSRKSSMVCMSSGTATSYALNLMEPRGRLFVRNGDSVYPGMIVGELSKDGNDLEVNPTKAKQLTNIRAAGKDETIRLTPVKPWALEEIIAYVNPDEAIEITPSQIRLRKQILDPLKRKQFSRKRVGDADCFID</sequence>
<dbReference type="InterPro" id="IPR006298">
    <property type="entry name" value="BipA"/>
</dbReference>
<dbReference type="NCBIfam" id="TIGR01394">
    <property type="entry name" value="TypA_BipA"/>
    <property type="match status" value="1"/>
</dbReference>
<dbReference type="InterPro" id="IPR009000">
    <property type="entry name" value="Transl_B-barrel_sf"/>
</dbReference>
<dbReference type="InterPro" id="IPR027417">
    <property type="entry name" value="P-loop_NTPase"/>
</dbReference>
<feature type="domain" description="Tr-type G" evidence="2">
    <location>
        <begin position="82"/>
        <end position="290"/>
    </location>
</feature>
<dbReference type="PROSITE" id="PS00301">
    <property type="entry name" value="G_TR_1"/>
    <property type="match status" value="1"/>
</dbReference>
<dbReference type="EMBL" id="JANBUW010000286">
    <property type="protein sequence ID" value="KAJ2847618.1"/>
    <property type="molecule type" value="Genomic_DNA"/>
</dbReference>
<dbReference type="InterPro" id="IPR042116">
    <property type="entry name" value="TypA/BipA_C"/>
</dbReference>
<dbReference type="Pfam" id="PF21018">
    <property type="entry name" value="BipA_C"/>
    <property type="match status" value="1"/>
</dbReference>
<gene>
    <name evidence="3" type="ORF">IWW36_003763</name>
</gene>
<dbReference type="Gene3D" id="2.40.50.250">
    <property type="entry name" value="bipa protein"/>
    <property type="match status" value="1"/>
</dbReference>
<proteinExistence type="predicted"/>
<protein>
    <recommendedName>
        <fullName evidence="2">Tr-type G domain-containing protein</fullName>
    </recommendedName>
</protein>
<dbReference type="SUPFAM" id="SSF54980">
    <property type="entry name" value="EF-G C-terminal domain-like"/>
    <property type="match status" value="2"/>
</dbReference>
<dbReference type="PRINTS" id="PR00315">
    <property type="entry name" value="ELONGATNFCT"/>
</dbReference>
<dbReference type="AlphaFoldDB" id="A0A9W8I4R4"/>
<dbReference type="Proteomes" id="UP001139887">
    <property type="component" value="Unassembled WGS sequence"/>
</dbReference>
<dbReference type="SMART" id="SM00838">
    <property type="entry name" value="EFG_C"/>
    <property type="match status" value="1"/>
</dbReference>
<dbReference type="InterPro" id="IPR048876">
    <property type="entry name" value="BipA_C"/>
</dbReference>
<dbReference type="Pfam" id="PF03144">
    <property type="entry name" value="GTP_EFTU_D2"/>
    <property type="match status" value="1"/>
</dbReference>
<dbReference type="Pfam" id="PF00679">
    <property type="entry name" value="EFG_C"/>
    <property type="match status" value="1"/>
</dbReference>
<evidence type="ECO:0000259" key="2">
    <source>
        <dbReference type="PROSITE" id="PS51722"/>
    </source>
</evidence>
<accession>A0A9W8I4R4</accession>
<dbReference type="GO" id="GO:0005829">
    <property type="term" value="C:cytosol"/>
    <property type="evidence" value="ECO:0007669"/>
    <property type="project" value="TreeGrafter"/>
</dbReference>
<organism evidence="3 4">
    <name type="scientific">Coemansia brasiliensis</name>
    <dbReference type="NCBI Taxonomy" id="2650707"/>
    <lineage>
        <taxon>Eukaryota</taxon>
        <taxon>Fungi</taxon>
        <taxon>Fungi incertae sedis</taxon>
        <taxon>Zoopagomycota</taxon>
        <taxon>Kickxellomycotina</taxon>
        <taxon>Kickxellomycetes</taxon>
        <taxon>Kickxellales</taxon>
        <taxon>Kickxellaceae</taxon>
        <taxon>Coemansia</taxon>
    </lineage>
</organism>
<dbReference type="GO" id="GO:1990904">
    <property type="term" value="C:ribonucleoprotein complex"/>
    <property type="evidence" value="ECO:0007669"/>
    <property type="project" value="TreeGrafter"/>
</dbReference>
<dbReference type="FunFam" id="3.30.70.870:FF:000003">
    <property type="entry name" value="GTP-binding protein TypA"/>
    <property type="match status" value="1"/>
</dbReference>
<dbReference type="InterPro" id="IPR005225">
    <property type="entry name" value="Small_GTP-bd"/>
</dbReference>
<dbReference type="SUPFAM" id="SSF50447">
    <property type="entry name" value="Translation proteins"/>
    <property type="match status" value="1"/>
</dbReference>
<dbReference type="InterPro" id="IPR035647">
    <property type="entry name" value="EFG_III/V"/>
</dbReference>
<evidence type="ECO:0000313" key="3">
    <source>
        <dbReference type="EMBL" id="KAJ2847618.1"/>
    </source>
</evidence>
<dbReference type="FunFam" id="3.30.70.240:FF:000002">
    <property type="entry name" value="GTP-binding protein TypA"/>
    <property type="match status" value="1"/>
</dbReference>
<dbReference type="Gene3D" id="3.30.70.870">
    <property type="entry name" value="Elongation Factor G (Translational Gtpase), domain 3"/>
    <property type="match status" value="1"/>
</dbReference>
<dbReference type="InterPro" id="IPR004161">
    <property type="entry name" value="EFTu-like_2"/>
</dbReference>